<dbReference type="AlphaFoldDB" id="K9U8C9"/>
<dbReference type="KEGG" id="cthe:Chro_5755"/>
<protein>
    <submittedName>
        <fullName evidence="2">Uncharacterized protein</fullName>
    </submittedName>
</protein>
<dbReference type="InParanoid" id="K9U8C9"/>
<feature type="region of interest" description="Disordered" evidence="1">
    <location>
        <begin position="1"/>
        <end position="22"/>
    </location>
</feature>
<dbReference type="EMBL" id="CP003598">
    <property type="protein sequence ID" value="AFY91100.1"/>
    <property type="molecule type" value="Genomic_DNA"/>
</dbReference>
<dbReference type="OrthoDB" id="516774at2"/>
<organism evidence="2 3">
    <name type="scientific">Chroococcidiopsis thermalis (strain PCC 7203)</name>
    <dbReference type="NCBI Taxonomy" id="251229"/>
    <lineage>
        <taxon>Bacteria</taxon>
        <taxon>Bacillati</taxon>
        <taxon>Cyanobacteriota</taxon>
        <taxon>Cyanophyceae</taxon>
        <taxon>Chroococcidiopsidales</taxon>
        <taxon>Chroococcidiopsidaceae</taxon>
        <taxon>Chroococcidiopsis</taxon>
    </lineage>
</organism>
<name>K9U8C9_CHRTP</name>
<gene>
    <name evidence="2" type="ORF">Chro_5755</name>
</gene>
<sequence length="60" mass="6629">MTHSLVQGKNNSGYEGTPQTDLLRDSSVNHALIAIAQEITELLKQTYPIQTDEIKTGETE</sequence>
<proteinExistence type="predicted"/>
<evidence type="ECO:0000256" key="1">
    <source>
        <dbReference type="SAM" id="MobiDB-lite"/>
    </source>
</evidence>
<keyword evidence="3" id="KW-1185">Reference proteome</keyword>
<evidence type="ECO:0000313" key="3">
    <source>
        <dbReference type="Proteomes" id="UP000010384"/>
    </source>
</evidence>
<dbReference type="HOGENOM" id="CLU_2937171_0_0_3"/>
<dbReference type="RefSeq" id="WP_015163037.1">
    <property type="nucleotide sequence ID" value="NC_019699.1"/>
</dbReference>
<evidence type="ECO:0000313" key="2">
    <source>
        <dbReference type="EMBL" id="AFY91100.1"/>
    </source>
</evidence>
<keyword evidence="2" id="KW-0614">Plasmid</keyword>
<geneLocation type="plasmid" evidence="2 3">
    <name>pCHRO.01</name>
</geneLocation>
<dbReference type="Proteomes" id="UP000010384">
    <property type="component" value="Plasmid pCHRO.01"/>
</dbReference>
<feature type="compositionally biased region" description="Polar residues" evidence="1">
    <location>
        <begin position="1"/>
        <end position="20"/>
    </location>
</feature>
<reference evidence="2 3" key="1">
    <citation type="submission" date="2012-06" db="EMBL/GenBank/DDBJ databases">
        <title>Finished plasmid 1 of genome of Chroococcidiopsis thermalis PCC 7203.</title>
        <authorList>
            <consortium name="US DOE Joint Genome Institute"/>
            <person name="Gugger M."/>
            <person name="Coursin T."/>
            <person name="Rippka R."/>
            <person name="Tandeau De Marsac N."/>
            <person name="Huntemann M."/>
            <person name="Wei C.-L."/>
            <person name="Han J."/>
            <person name="Detter J.C."/>
            <person name="Han C."/>
            <person name="Tapia R."/>
            <person name="Davenport K."/>
            <person name="Daligault H."/>
            <person name="Erkkila T."/>
            <person name="Gu W."/>
            <person name="Munk A.C.C."/>
            <person name="Teshima H."/>
            <person name="Xu Y."/>
            <person name="Chain P."/>
            <person name="Chen A."/>
            <person name="Krypides N."/>
            <person name="Mavromatis K."/>
            <person name="Markowitz V."/>
            <person name="Szeto E."/>
            <person name="Ivanova N."/>
            <person name="Mikhailova N."/>
            <person name="Ovchinnikova G."/>
            <person name="Pagani I."/>
            <person name="Pati A."/>
            <person name="Goodwin L."/>
            <person name="Peters L."/>
            <person name="Pitluck S."/>
            <person name="Woyke T."/>
            <person name="Kerfeld C."/>
        </authorList>
    </citation>
    <scope>NUCLEOTIDE SEQUENCE [LARGE SCALE GENOMIC DNA]</scope>
    <source>
        <strain evidence="2 3">PCC 7203</strain>
        <plasmid evidence="2 3">pCHRO.01</plasmid>
    </source>
</reference>
<accession>K9U8C9</accession>